<proteinExistence type="predicted"/>
<protein>
    <submittedName>
        <fullName evidence="2">Uncharacterized protein</fullName>
    </submittedName>
</protein>
<comment type="caution">
    <text evidence="2">The sequence shown here is derived from an EMBL/GenBank/DDBJ whole genome shotgun (WGS) entry which is preliminary data.</text>
</comment>
<gene>
    <name evidence="2" type="ORF">LOC68_07110</name>
</gene>
<dbReference type="AlphaFoldDB" id="A0A9X1MME7"/>
<keyword evidence="1" id="KW-0812">Transmembrane</keyword>
<name>A0A9X1MME7_9BACT</name>
<dbReference type="Proteomes" id="UP001139103">
    <property type="component" value="Unassembled WGS sequence"/>
</dbReference>
<keyword evidence="1" id="KW-1133">Transmembrane helix</keyword>
<keyword evidence="1" id="KW-0472">Membrane</keyword>
<evidence type="ECO:0000313" key="3">
    <source>
        <dbReference type="Proteomes" id="UP001139103"/>
    </source>
</evidence>
<feature type="transmembrane region" description="Helical" evidence="1">
    <location>
        <begin position="108"/>
        <end position="135"/>
    </location>
</feature>
<dbReference type="EMBL" id="JAJKFT010000004">
    <property type="protein sequence ID" value="MCC9628159.1"/>
    <property type="molecule type" value="Genomic_DNA"/>
</dbReference>
<organism evidence="2 3">
    <name type="scientific">Blastopirellula sediminis</name>
    <dbReference type="NCBI Taxonomy" id="2894196"/>
    <lineage>
        <taxon>Bacteria</taxon>
        <taxon>Pseudomonadati</taxon>
        <taxon>Planctomycetota</taxon>
        <taxon>Planctomycetia</taxon>
        <taxon>Pirellulales</taxon>
        <taxon>Pirellulaceae</taxon>
        <taxon>Blastopirellula</taxon>
    </lineage>
</organism>
<keyword evidence="3" id="KW-1185">Reference proteome</keyword>
<reference evidence="2" key="1">
    <citation type="submission" date="2021-11" db="EMBL/GenBank/DDBJ databases">
        <title>Genome sequence.</title>
        <authorList>
            <person name="Sun Q."/>
        </authorList>
    </citation>
    <scope>NUCLEOTIDE SEQUENCE</scope>
    <source>
        <strain evidence="2">JC732</strain>
    </source>
</reference>
<evidence type="ECO:0000313" key="2">
    <source>
        <dbReference type="EMBL" id="MCC9628159.1"/>
    </source>
</evidence>
<sequence length="271" mass="30346">MLNRLCDLFIVLIIASVSYVFLVGALEAKTSIDISVFYHMLIPIVAFIVAAICHALCDSVLRTRRQTRTQCTICKKTFEAKNESLQGGQAICPGCAKRIAGGSGDGKMLLLLFWEFVPVWLLTLVMIWSAGAVLFCFPEVRLPEKELTKIEGTCQSKSIEKSMIKIECRIGESIRKLSVSTDMRRRLESLEVGDRFYAIVTSKGEIRELGEEGRPLFQEEHLTAAMRNTELAISAIFLLIGVGLVYWLYRKMGSALNAIEKERKRLSLTAT</sequence>
<evidence type="ECO:0000256" key="1">
    <source>
        <dbReference type="SAM" id="Phobius"/>
    </source>
</evidence>
<feature type="transmembrane region" description="Helical" evidence="1">
    <location>
        <begin position="7"/>
        <end position="25"/>
    </location>
</feature>
<dbReference type="RefSeq" id="WP_230217171.1">
    <property type="nucleotide sequence ID" value="NZ_JAJKFT010000004.1"/>
</dbReference>
<accession>A0A9X1MME7</accession>
<feature type="transmembrane region" description="Helical" evidence="1">
    <location>
        <begin position="231"/>
        <end position="249"/>
    </location>
</feature>
<feature type="transmembrane region" description="Helical" evidence="1">
    <location>
        <begin position="37"/>
        <end position="57"/>
    </location>
</feature>